<protein>
    <submittedName>
        <fullName evidence="1">Uncharacterized protein</fullName>
    </submittedName>
</protein>
<dbReference type="InterPro" id="IPR046175">
    <property type="entry name" value="DUF6177"/>
</dbReference>
<proteinExistence type="predicted"/>
<dbReference type="EMBL" id="CP054929">
    <property type="protein sequence ID" value="QKW51360.1"/>
    <property type="molecule type" value="Genomic_DNA"/>
</dbReference>
<reference evidence="1 2" key="1">
    <citation type="submission" date="2020-06" db="EMBL/GenBank/DDBJ databases">
        <title>Genome mining for natural products.</title>
        <authorList>
            <person name="Zhang B."/>
            <person name="Shi J."/>
            <person name="Ge H."/>
        </authorList>
    </citation>
    <scope>NUCLEOTIDE SEQUENCE [LARGE SCALE GENOMIC DNA]</scope>
    <source>
        <strain evidence="1 2">NA00687</strain>
    </source>
</reference>
<dbReference type="Pfam" id="PF19674">
    <property type="entry name" value="DUF6177"/>
    <property type="match status" value="1"/>
</dbReference>
<accession>A0A7H8NA16</accession>
<keyword evidence="2" id="KW-1185">Reference proteome</keyword>
<evidence type="ECO:0000313" key="2">
    <source>
        <dbReference type="Proteomes" id="UP000509303"/>
    </source>
</evidence>
<dbReference type="AlphaFoldDB" id="A0A7H8NA16"/>
<gene>
    <name evidence="1" type="ORF">HUT08_19520</name>
</gene>
<dbReference type="RefSeq" id="WP_176163081.1">
    <property type="nucleotide sequence ID" value="NZ_CP054929.1"/>
</dbReference>
<sequence length="515" mass="52792">MTKDVIALTERMPDTWSLLTGLLSGGPDVTMGTAADGAVIQLFDAEGRPLASVETPTLVRVPGEVSRLLGIRADGPVWWTEVRAATAGQGSDRLAGVIASRLVSQLGGRVWPADAFVTDLGRPVSGLTGAARPAAAQPAVDVLSDRAAVVIQDRPLVAMTSWLAEALRAAADSDRGFQLVTPASARLTLATRAALAGVPNRWVVGDGASGYYDGLSGTELRWSDGAFMPAGATASAFTAGGALTAGGTAAPAAGPGEAAGGGPTRETQLALSVRTRKPAEAELLLGGALEAAWRHLLGGPPHGWGTAEPAGQPWSRAELTDFVRDRSPAPTWAVAVGDPDRPAVATIRTELTTGGVEEELTLTLGHRAPGEGATAADAAEVADAADADGVADAFAPARFADLAAELAAEHGLVSMLVQRRAARADLTVPPWLEGAPTVLGFAVGREDVRAAGLTRARRPPLPIRPIQLGPLDRAAFYYPFAETEPGAGWDALEALVTHLREAASPTPESPGAARG</sequence>
<evidence type="ECO:0000313" key="1">
    <source>
        <dbReference type="EMBL" id="QKW51360.1"/>
    </source>
</evidence>
<name>A0A7H8NA16_9ACTN</name>
<dbReference type="Proteomes" id="UP000509303">
    <property type="component" value="Chromosome"/>
</dbReference>
<organism evidence="1 2">
    <name type="scientific">Streptomyces buecherae</name>
    <dbReference type="NCBI Taxonomy" id="2763006"/>
    <lineage>
        <taxon>Bacteria</taxon>
        <taxon>Bacillati</taxon>
        <taxon>Actinomycetota</taxon>
        <taxon>Actinomycetes</taxon>
        <taxon>Kitasatosporales</taxon>
        <taxon>Streptomycetaceae</taxon>
        <taxon>Streptomyces</taxon>
    </lineage>
</organism>